<feature type="short sequence motif" description="GXGXXG" evidence="2">
    <location>
        <begin position="30"/>
        <end position="35"/>
    </location>
</feature>
<feature type="compositionally biased region" description="Low complexity" evidence="3">
    <location>
        <begin position="648"/>
        <end position="657"/>
    </location>
</feature>
<dbReference type="Proteomes" id="UP000316759">
    <property type="component" value="Unassembled WGS sequence"/>
</dbReference>
<reference evidence="5 6" key="1">
    <citation type="submission" date="2019-04" db="EMBL/GenBank/DDBJ databases">
        <title>Annotation for the trematode Fasciola gigantica.</title>
        <authorList>
            <person name="Choi Y.-J."/>
        </authorList>
    </citation>
    <scope>NUCLEOTIDE SEQUENCE [LARGE SCALE GENOMIC DNA]</scope>
    <source>
        <strain evidence="5">Uganda_cow_1</strain>
    </source>
</reference>
<dbReference type="GO" id="GO:0019433">
    <property type="term" value="P:triglyceride catabolic process"/>
    <property type="evidence" value="ECO:0007669"/>
    <property type="project" value="TreeGrafter"/>
</dbReference>
<feature type="short sequence motif" description="DGA/G" evidence="2">
    <location>
        <begin position="181"/>
        <end position="183"/>
    </location>
</feature>
<evidence type="ECO:0000313" key="5">
    <source>
        <dbReference type="EMBL" id="TPP59539.1"/>
    </source>
</evidence>
<keyword evidence="6" id="KW-1185">Reference proteome</keyword>
<dbReference type="Gene3D" id="3.40.1090.10">
    <property type="entry name" value="Cytosolic phospholipase A2 catalytic domain"/>
    <property type="match status" value="1"/>
</dbReference>
<feature type="short sequence motif" description="GXSXG" evidence="2">
    <location>
        <begin position="60"/>
        <end position="64"/>
    </location>
</feature>
<protein>
    <submittedName>
        <fullName evidence="5">Adipose triglyceride lipase</fullName>
    </submittedName>
</protein>
<feature type="active site" description="Nucleophile" evidence="2">
    <location>
        <position position="62"/>
    </location>
</feature>
<dbReference type="InterPro" id="IPR002641">
    <property type="entry name" value="PNPLA_dom"/>
</dbReference>
<dbReference type="GO" id="GO:0055088">
    <property type="term" value="P:lipid homeostasis"/>
    <property type="evidence" value="ECO:0007669"/>
    <property type="project" value="TreeGrafter"/>
</dbReference>
<organism evidence="5 6">
    <name type="scientific">Fasciola gigantica</name>
    <name type="common">Giant liver fluke</name>
    <dbReference type="NCBI Taxonomy" id="46835"/>
    <lineage>
        <taxon>Eukaryota</taxon>
        <taxon>Metazoa</taxon>
        <taxon>Spiralia</taxon>
        <taxon>Lophotrochozoa</taxon>
        <taxon>Platyhelminthes</taxon>
        <taxon>Trematoda</taxon>
        <taxon>Digenea</taxon>
        <taxon>Plagiorchiida</taxon>
        <taxon>Echinostomata</taxon>
        <taxon>Echinostomatoidea</taxon>
        <taxon>Fasciolidae</taxon>
        <taxon>Fasciola</taxon>
    </lineage>
</organism>
<keyword evidence="2" id="KW-0378">Hydrolase</keyword>
<feature type="compositionally biased region" description="Polar residues" evidence="3">
    <location>
        <begin position="626"/>
        <end position="637"/>
    </location>
</feature>
<dbReference type="GO" id="GO:0005737">
    <property type="term" value="C:cytoplasm"/>
    <property type="evidence" value="ECO:0007669"/>
    <property type="project" value="TreeGrafter"/>
</dbReference>
<dbReference type="GO" id="GO:0004806">
    <property type="term" value="F:triacylglycerol lipase activity"/>
    <property type="evidence" value="ECO:0007669"/>
    <property type="project" value="TreeGrafter"/>
</dbReference>
<evidence type="ECO:0000256" key="3">
    <source>
        <dbReference type="SAM" id="MobiDB-lite"/>
    </source>
</evidence>
<dbReference type="InterPro" id="IPR033562">
    <property type="entry name" value="PLPL"/>
</dbReference>
<name>A0A504YH36_FASGI</name>
<dbReference type="PROSITE" id="PS51635">
    <property type="entry name" value="PNPLA"/>
    <property type="match status" value="1"/>
</dbReference>
<gene>
    <name evidence="5" type="ORF">FGIG_03194</name>
</gene>
<comment type="caution">
    <text evidence="5">The sequence shown here is derived from an EMBL/GenBank/DDBJ whole genome shotgun (WGS) entry which is preliminary data.</text>
</comment>
<proteinExistence type="predicted"/>
<dbReference type="InterPro" id="IPR016035">
    <property type="entry name" value="Acyl_Trfase/lysoPLipase"/>
</dbReference>
<accession>A0A504YH36</accession>
<keyword evidence="2" id="KW-0442">Lipid degradation</keyword>
<evidence type="ECO:0000313" key="6">
    <source>
        <dbReference type="Proteomes" id="UP000316759"/>
    </source>
</evidence>
<feature type="domain" description="PNPLA" evidence="4">
    <location>
        <begin position="26"/>
        <end position="194"/>
    </location>
</feature>
<dbReference type="GO" id="GO:0016020">
    <property type="term" value="C:membrane"/>
    <property type="evidence" value="ECO:0007669"/>
    <property type="project" value="TreeGrafter"/>
</dbReference>
<keyword evidence="1 2" id="KW-0443">Lipid metabolism</keyword>
<evidence type="ECO:0000256" key="1">
    <source>
        <dbReference type="ARBA" id="ARBA00023098"/>
    </source>
</evidence>
<feature type="region of interest" description="Disordered" evidence="3">
    <location>
        <begin position="611"/>
        <end position="694"/>
    </location>
</feature>
<dbReference type="EMBL" id="SUNJ01010569">
    <property type="protein sequence ID" value="TPP59539.1"/>
    <property type="molecule type" value="Genomic_DNA"/>
</dbReference>
<dbReference type="PANTHER" id="PTHR12406:SF41">
    <property type="entry name" value="BRUMMER, ISOFORM B-RELATED"/>
    <property type="match status" value="1"/>
</dbReference>
<dbReference type="AlphaFoldDB" id="A0A504YH36"/>
<feature type="active site" description="Proton acceptor" evidence="2">
    <location>
        <position position="181"/>
    </location>
</feature>
<dbReference type="PANTHER" id="PTHR12406">
    <property type="entry name" value="CALCIUM-INDEPENDENT PHOSPHOLIPASE A2 IPLA2 -RELATED"/>
    <property type="match status" value="1"/>
</dbReference>
<dbReference type="Pfam" id="PF01734">
    <property type="entry name" value="Patatin"/>
    <property type="match status" value="1"/>
</dbReference>
<dbReference type="OrthoDB" id="197155at2759"/>
<dbReference type="STRING" id="46835.A0A504YH36"/>
<evidence type="ECO:0000259" key="4">
    <source>
        <dbReference type="PROSITE" id="PS51635"/>
    </source>
</evidence>
<dbReference type="SUPFAM" id="SSF52151">
    <property type="entry name" value="FabD/lysophospholipase-like"/>
    <property type="match status" value="1"/>
</dbReference>
<dbReference type="GO" id="GO:0005811">
    <property type="term" value="C:lipid droplet"/>
    <property type="evidence" value="ECO:0007669"/>
    <property type="project" value="TreeGrafter"/>
</dbReference>
<sequence>MHESQEQIKFYEDRYYQDRSNLKHNLSFAGCGFLGLYHVGVCCCIKKLAPHLYQNKRVSGTSAGAIAAVCLVCDVSIAECVQYMCELISNARRYLFGPFDPRFRITEHLREGLNRILPSDAHIICSGRLSISLTSYATHKNVVVNQFRDKDELVNALLCSAYIPIFSGFVPPTFRGQSVLDGGLSDNLLCIDKMTIRVSPFAGDADICPLDAPWDSGYLAPAPQHFEDVVGSISFLNNNIRVNRTNIRRLICVVWPMKSNELASLACQGYEDARRFLIARGFIACRLHRHSRFSLSTYNVRGEFGLTTANSVRRFRRNTSLQNLGTNHIEFLRKRRLSGIESSHSNRPPPSPSSRCQAAHSSINLVHLNSAHGLGWNVFECAACQEELRKANNSTLPAFLLSIIRGDGKLKRGSSVPLLTSSLQIIEQGWTLVQDAIQSGTSLLYWLGRHLFCLPLLVQLDVLIEIVTKSISLCPTSTSHVPWIHHFLDSLTCARDWLALFDSNQAATSFEETVGPISTSVPQPNTRFSYLNRSVRRASHPNFYSEPRDLTSRLSSAIMTSTANFSDCLFCLHRINLPSAAECGLELFSSQSISFSRQLNVNNLDQAPPDIQLLNKSASPPPSLESGFSTDEGNSMASGPKGISQCTPQPQQSSSPQTYENEHFHIGVSSHISDVSTPYADLPRDPSLLKTSGH</sequence>
<evidence type="ECO:0000256" key="2">
    <source>
        <dbReference type="PROSITE-ProRule" id="PRU01161"/>
    </source>
</evidence>